<comment type="caution">
    <text evidence="2">The sequence shown here is derived from an EMBL/GenBank/DDBJ whole genome shotgun (WGS) entry which is preliminary data.</text>
</comment>
<dbReference type="Proteomes" id="UP001521150">
    <property type="component" value="Unassembled WGS sequence"/>
</dbReference>
<feature type="region of interest" description="Disordered" evidence="1">
    <location>
        <begin position="37"/>
        <end position="75"/>
    </location>
</feature>
<organism evidence="2 3">
    <name type="scientific">Kibdelosporangium philippinense</name>
    <dbReference type="NCBI Taxonomy" id="211113"/>
    <lineage>
        <taxon>Bacteria</taxon>
        <taxon>Bacillati</taxon>
        <taxon>Actinomycetota</taxon>
        <taxon>Actinomycetes</taxon>
        <taxon>Pseudonocardiales</taxon>
        <taxon>Pseudonocardiaceae</taxon>
        <taxon>Kibdelosporangium</taxon>
    </lineage>
</organism>
<evidence type="ECO:0000313" key="3">
    <source>
        <dbReference type="Proteomes" id="UP001521150"/>
    </source>
</evidence>
<dbReference type="EMBL" id="JAJVCN010000003">
    <property type="protein sequence ID" value="MCE7007994.1"/>
    <property type="molecule type" value="Genomic_DNA"/>
</dbReference>
<name>A0ABS8ZJM7_9PSEU</name>
<evidence type="ECO:0000313" key="2">
    <source>
        <dbReference type="EMBL" id="MCE7007994.1"/>
    </source>
</evidence>
<dbReference type="RefSeq" id="WP_233729541.1">
    <property type="nucleotide sequence ID" value="NZ_JAJVCN010000003.1"/>
</dbReference>
<accession>A0ABS8ZJM7</accession>
<reference evidence="2 3" key="1">
    <citation type="submission" date="2021-12" db="EMBL/GenBank/DDBJ databases">
        <title>Genome sequence of Kibdelosporangium philippinense ATCC 49844.</title>
        <authorList>
            <person name="Fedorov E.A."/>
            <person name="Omeragic M."/>
            <person name="Shalygina K.F."/>
            <person name="Maclea K.S."/>
        </authorList>
    </citation>
    <scope>NUCLEOTIDE SEQUENCE [LARGE SCALE GENOMIC DNA]</scope>
    <source>
        <strain evidence="2 3">ATCC 49844</strain>
    </source>
</reference>
<sequence length="75" mass="8942">MFDPELIRKVEERNAAYFASLSDEEKARHLARLEADKRREEELAKNPPPPREWPSWYNNKPIGLDEDYKPFPLDD</sequence>
<keyword evidence="3" id="KW-1185">Reference proteome</keyword>
<protein>
    <submittedName>
        <fullName evidence="2">Uncharacterized protein</fullName>
    </submittedName>
</protein>
<proteinExistence type="predicted"/>
<evidence type="ECO:0000256" key="1">
    <source>
        <dbReference type="SAM" id="MobiDB-lite"/>
    </source>
</evidence>
<gene>
    <name evidence="2" type="ORF">LWC34_35005</name>
</gene>